<dbReference type="Proteomes" id="UP000037397">
    <property type="component" value="Unassembled WGS sequence"/>
</dbReference>
<dbReference type="EMBL" id="LAIR01000002">
    <property type="protein sequence ID" value="KNX36608.1"/>
    <property type="molecule type" value="Genomic_DNA"/>
</dbReference>
<evidence type="ECO:0000313" key="2">
    <source>
        <dbReference type="EMBL" id="KNX36608.1"/>
    </source>
</evidence>
<organism evidence="2 3">
    <name type="scientific">Luteipulveratus halotolerans</name>
    <dbReference type="NCBI Taxonomy" id="1631356"/>
    <lineage>
        <taxon>Bacteria</taxon>
        <taxon>Bacillati</taxon>
        <taxon>Actinomycetota</taxon>
        <taxon>Actinomycetes</taxon>
        <taxon>Micrococcales</taxon>
        <taxon>Dermacoccaceae</taxon>
        <taxon>Luteipulveratus</taxon>
    </lineage>
</organism>
<evidence type="ECO:0000313" key="3">
    <source>
        <dbReference type="Proteomes" id="UP000037397"/>
    </source>
</evidence>
<dbReference type="InterPro" id="IPR045590">
    <property type="entry name" value="DUF6463"/>
</dbReference>
<gene>
    <name evidence="2" type="ORF">VV01_04675</name>
</gene>
<reference evidence="3" key="1">
    <citation type="submission" date="2015-03" db="EMBL/GenBank/DDBJ databases">
        <title>Luteipulveratus halotolerans sp. nov., a novel actinobacterium (Dermacoccaceae) from Sarawak, Malaysia.</title>
        <authorList>
            <person name="Juboi H."/>
            <person name="Basik A."/>
            <person name="Shamsul S.S."/>
            <person name="Arnold P."/>
            <person name="Schmitt E.K."/>
            <person name="Sanglier J.-J."/>
            <person name="Yeo T."/>
        </authorList>
    </citation>
    <scope>NUCLEOTIDE SEQUENCE [LARGE SCALE GENOMIC DNA]</scope>
    <source>
        <strain evidence="3">C296001</strain>
    </source>
</reference>
<comment type="caution">
    <text evidence="2">The sequence shown here is derived from an EMBL/GenBank/DDBJ whole genome shotgun (WGS) entry which is preliminary data.</text>
</comment>
<evidence type="ECO:0000256" key="1">
    <source>
        <dbReference type="SAM" id="Phobius"/>
    </source>
</evidence>
<keyword evidence="1" id="KW-1133">Transmembrane helix</keyword>
<dbReference type="AlphaFoldDB" id="A0A0L6CGG0"/>
<keyword evidence="3" id="KW-1185">Reference proteome</keyword>
<protein>
    <submittedName>
        <fullName evidence="2">Uncharacterized protein</fullName>
    </submittedName>
</protein>
<sequence length="127" mass="13450">MTRSPARTPWTAVSLGVIGAAHLALTVHKYRDQVHEIVREGVLDRVERTSDGTTVGARPEAFWFATCGIATLALAGLTGAAERSPAGPPRALAPMLAGLATWGVALMPRSGFWSFYGAAALAHRARR</sequence>
<feature type="transmembrane region" description="Helical" evidence="1">
    <location>
        <begin position="100"/>
        <end position="122"/>
    </location>
</feature>
<keyword evidence="1" id="KW-0812">Transmembrane</keyword>
<proteinExistence type="predicted"/>
<name>A0A0L6CGG0_9MICO</name>
<keyword evidence="1" id="KW-0472">Membrane</keyword>
<dbReference type="OrthoDB" id="5189795at2"/>
<feature type="transmembrane region" description="Helical" evidence="1">
    <location>
        <begin position="61"/>
        <end position="80"/>
    </location>
</feature>
<dbReference type="Pfam" id="PF20064">
    <property type="entry name" value="DUF6463"/>
    <property type="match status" value="1"/>
</dbReference>
<accession>A0A0L6CGG0</accession>
<dbReference type="RefSeq" id="WP_050668877.1">
    <property type="nucleotide sequence ID" value="NZ_LAIR01000002.1"/>
</dbReference>